<dbReference type="KEGG" id="vsp:VS_II0755"/>
<accession>B7VS06</accession>
<protein>
    <submittedName>
        <fullName evidence="5">Allophanate hydrolase subunit 2</fullName>
    </submittedName>
</protein>
<dbReference type="STRING" id="575788.VS_II0755"/>
<dbReference type="GO" id="GO:0005524">
    <property type="term" value="F:ATP binding"/>
    <property type="evidence" value="ECO:0007669"/>
    <property type="project" value="UniProtKB-KW"/>
</dbReference>
<feature type="domain" description="Carboxyltransferase" evidence="4">
    <location>
        <begin position="36"/>
        <end position="318"/>
    </location>
</feature>
<organism evidence="5 6">
    <name type="scientific">Vibrio atlanticus (strain LGP32)</name>
    <name type="common">Vibrio splendidus (strain Mel32)</name>
    <dbReference type="NCBI Taxonomy" id="575788"/>
    <lineage>
        <taxon>Bacteria</taxon>
        <taxon>Pseudomonadati</taxon>
        <taxon>Pseudomonadota</taxon>
        <taxon>Gammaproteobacteria</taxon>
        <taxon>Vibrionales</taxon>
        <taxon>Vibrionaceae</taxon>
        <taxon>Vibrio</taxon>
    </lineage>
</organism>
<evidence type="ECO:0000259" key="4">
    <source>
        <dbReference type="SMART" id="SM00797"/>
    </source>
</evidence>
<evidence type="ECO:0000313" key="5">
    <source>
        <dbReference type="EMBL" id="CAV26473.1"/>
    </source>
</evidence>
<dbReference type="InterPro" id="IPR052708">
    <property type="entry name" value="PxpC"/>
</dbReference>
<dbReference type="NCBIfam" id="TIGR00724">
    <property type="entry name" value="urea_amlyse_rel"/>
    <property type="match status" value="1"/>
</dbReference>
<proteinExistence type="predicted"/>
<dbReference type="PANTHER" id="PTHR43309">
    <property type="entry name" value="5-OXOPROLINASE SUBUNIT C"/>
    <property type="match status" value="1"/>
</dbReference>
<evidence type="ECO:0000256" key="3">
    <source>
        <dbReference type="ARBA" id="ARBA00022840"/>
    </source>
</evidence>
<dbReference type="SMART" id="SM00797">
    <property type="entry name" value="AHS2"/>
    <property type="match status" value="1"/>
</dbReference>
<dbReference type="Gene3D" id="2.40.100.10">
    <property type="entry name" value="Cyclophilin-like"/>
    <property type="match status" value="1"/>
</dbReference>
<sequence length="321" mass="35090">MEVSLMVKSKAKPTLTVIKPGPLSLIQDFGRFGVAHLGLTQGGPVDDYSYSWANHLLGNPVNQAALEITLGQCALRIDFDCEMALCGGDLQAKLDGKPQSNWRTFQAFAGQVLSFGLPKNGLRAYLAVKGGFDVPSTLDSCSTVTREKIGGLTQDGQPCQQGQQITFTQHQLSRPFKALSVTFRYTPNYNLPVNLRVIEGYQSELFTGSAKETLYNAQYHVDQNSNRMGYRLSGQSVDSPDISLLSEGIALGAIQIPQDGQPIVLLNDRQTIGGYPKIGCVARIDLPRLAQAKPGHKVSFSKGDRLGLQDVWCQWAQFFGY</sequence>
<evidence type="ECO:0000313" key="6">
    <source>
        <dbReference type="Proteomes" id="UP000009100"/>
    </source>
</evidence>
<keyword evidence="2 5" id="KW-0378">Hydrolase</keyword>
<dbReference type="EMBL" id="FM954973">
    <property type="protein sequence ID" value="CAV26473.1"/>
    <property type="molecule type" value="Genomic_DNA"/>
</dbReference>
<gene>
    <name evidence="5" type="ordered locus">VS_II0755</name>
</gene>
<dbReference type="Proteomes" id="UP000009100">
    <property type="component" value="Chromosome 2"/>
</dbReference>
<evidence type="ECO:0000256" key="1">
    <source>
        <dbReference type="ARBA" id="ARBA00022741"/>
    </source>
</evidence>
<dbReference type="AlphaFoldDB" id="B7VS06"/>
<dbReference type="SUPFAM" id="SSF50891">
    <property type="entry name" value="Cyclophilin-like"/>
    <property type="match status" value="1"/>
</dbReference>
<dbReference type="HOGENOM" id="CLU_028967_0_3_6"/>
<dbReference type="Pfam" id="PF02626">
    <property type="entry name" value="CT_A_B"/>
    <property type="match status" value="1"/>
</dbReference>
<dbReference type="eggNOG" id="COG1984">
    <property type="taxonomic scope" value="Bacteria"/>
</dbReference>
<dbReference type="PANTHER" id="PTHR43309:SF4">
    <property type="entry name" value="CARBOXYLTRANSFERASE DOMAIN-CONTAINING PROTEIN"/>
    <property type="match status" value="1"/>
</dbReference>
<dbReference type="InterPro" id="IPR003778">
    <property type="entry name" value="CT_A_B"/>
</dbReference>
<dbReference type="InterPro" id="IPR029000">
    <property type="entry name" value="Cyclophilin-like_dom_sf"/>
</dbReference>
<reference evidence="5 6" key="1">
    <citation type="submission" date="2009-02" db="EMBL/GenBank/DDBJ databases">
        <title>Vibrio splendidus str. LGP32 complete genome.</title>
        <authorList>
            <person name="Mazel D."/>
            <person name="Le Roux F."/>
        </authorList>
    </citation>
    <scope>NUCLEOTIDE SEQUENCE [LARGE SCALE GENOMIC DNA]</scope>
    <source>
        <strain evidence="5 6">LGP32</strain>
    </source>
</reference>
<dbReference type="GO" id="GO:0016787">
    <property type="term" value="F:hydrolase activity"/>
    <property type="evidence" value="ECO:0007669"/>
    <property type="project" value="UniProtKB-KW"/>
</dbReference>
<keyword evidence="1" id="KW-0547">Nucleotide-binding</keyword>
<evidence type="ECO:0000256" key="2">
    <source>
        <dbReference type="ARBA" id="ARBA00022801"/>
    </source>
</evidence>
<keyword evidence="3" id="KW-0067">ATP-binding</keyword>
<name>B7VS06_VIBA3</name>